<evidence type="ECO:0000313" key="2">
    <source>
        <dbReference type="Proteomes" id="UP000442334"/>
    </source>
</evidence>
<reference evidence="1 2" key="1">
    <citation type="journal article" date="2019" name="Nat. Med.">
        <title>A library of human gut bacterial isolates paired with longitudinal multiomics data enables mechanistic microbiome research.</title>
        <authorList>
            <person name="Poyet M."/>
            <person name="Groussin M."/>
            <person name="Gibbons S.M."/>
            <person name="Avila-Pacheco J."/>
            <person name="Jiang X."/>
            <person name="Kearney S.M."/>
            <person name="Perrotta A.R."/>
            <person name="Berdy B."/>
            <person name="Zhao S."/>
            <person name="Lieberman T.D."/>
            <person name="Swanson P.K."/>
            <person name="Smith M."/>
            <person name="Roesemann S."/>
            <person name="Alexander J.E."/>
            <person name="Rich S.A."/>
            <person name="Livny J."/>
            <person name="Vlamakis H."/>
            <person name="Clish C."/>
            <person name="Bullock K."/>
            <person name="Deik A."/>
            <person name="Scott J."/>
            <person name="Pierce K.A."/>
            <person name="Xavier R.J."/>
            <person name="Alm E.J."/>
        </authorList>
    </citation>
    <scope>NUCLEOTIDE SEQUENCE [LARGE SCALE GENOMIC DNA]</scope>
    <source>
        <strain evidence="1 2">BIOML-A21</strain>
    </source>
</reference>
<accession>A0A7J5H471</accession>
<dbReference type="EMBL" id="WCUA01000012">
    <property type="protein sequence ID" value="KAB4184784.1"/>
    <property type="molecule type" value="Genomic_DNA"/>
</dbReference>
<gene>
    <name evidence="1" type="ORF">GAQ34_12180</name>
</gene>
<dbReference type="RefSeq" id="WP_140406970.1">
    <property type="nucleotide sequence ID" value="NZ_WCTZ01000014.1"/>
</dbReference>
<evidence type="ECO:0000313" key="1">
    <source>
        <dbReference type="EMBL" id="KAB4184784.1"/>
    </source>
</evidence>
<dbReference type="NCBIfam" id="NF041770">
    <property type="entry name" value="CFI_box_CTERM"/>
    <property type="match status" value="1"/>
</dbReference>
<dbReference type="InterPro" id="IPR049886">
    <property type="entry name" value="CFI_box_CTERM_dom"/>
</dbReference>
<organism evidence="1 2">
    <name type="scientific">Bacteroides uniformis</name>
    <dbReference type="NCBI Taxonomy" id="820"/>
    <lineage>
        <taxon>Bacteria</taxon>
        <taxon>Pseudomonadati</taxon>
        <taxon>Bacteroidota</taxon>
        <taxon>Bacteroidia</taxon>
        <taxon>Bacteroidales</taxon>
        <taxon>Bacteroidaceae</taxon>
        <taxon>Bacteroides</taxon>
    </lineage>
</organism>
<protein>
    <submittedName>
        <fullName evidence="1">Uncharacterized protein</fullName>
    </submittedName>
</protein>
<dbReference type="AlphaFoldDB" id="A0A7J5H471"/>
<proteinExistence type="predicted"/>
<name>A0A7J5H471_BACUN</name>
<comment type="caution">
    <text evidence="1">The sequence shown here is derived from an EMBL/GenBank/DDBJ whole genome shotgun (WGS) entry which is preliminary data.</text>
</comment>
<dbReference type="Proteomes" id="UP000442334">
    <property type="component" value="Unassembled WGS sequence"/>
</dbReference>
<sequence>MDIINKNPYRYLGVYSNSPTKERIANKAKMNAYLKVGKSVSFPLDLLNILPSIDRSIETVANAESELTLPIEQIRFAQFWWMNVTSLDGIAFNHLTNGNMDMAKSIWEKKNDVSSLQNRFLLSIINDDWNSAIQYAENLYTNFSEEFIAKIIGEAMPVSTPLWKMFIDSLAKSGVNLLPFIDTLTNTEWRNYISEITIVPLIDSIKEAIDLAKSSKGKGPQARFKAGEKLMASTKSALNQIKKSLPVSDIRYQTIADKLATEILQCGIDYFNDTEDDDAPQKAMILQNYALSIAVGKLTKDRCKENVDILKSIGKEYLVRKELAQLTTYIEELRGEKSAQSPLLGLTSFGRGIPDIARIVDKCIPLLNSMKGKLGFGSNLYMNVSSAVASSAINALVNVVNFQQTISIGDNSKLKSIISDAVKLMSTIGNMDMDTKTRNYYSGNKNTLMSIDNRLNPSGGCYIATMVYGDYDHPRVMVLREFRDSYLADRHWGRQFIKIYYKYSPKLVKKLTGHKKINHMIKIMLDIFVEHLKRNKK</sequence>